<evidence type="ECO:0000313" key="3">
    <source>
        <dbReference type="Proteomes" id="UP001139384"/>
    </source>
</evidence>
<accession>A0A9X1PS31</accession>
<dbReference type="AlphaFoldDB" id="A0A9X1PS31"/>
<sequence length="59" mass="6672">MSRRKPRSLGVSLGNGAAGPHRYRDETRVDGGKRYLHRRVRALGKAALRRLIRDETATD</sequence>
<comment type="caution">
    <text evidence="2">The sequence shown here is derived from an EMBL/GenBank/DDBJ whole genome shotgun (WGS) entry which is preliminary data.</text>
</comment>
<protein>
    <submittedName>
        <fullName evidence="2">Uncharacterized protein</fullName>
    </submittedName>
</protein>
<dbReference type="RefSeq" id="WP_176188318.1">
    <property type="nucleotide sequence ID" value="NZ_JAKEIP010000005.1"/>
</dbReference>
<dbReference type="Proteomes" id="UP001139384">
    <property type="component" value="Unassembled WGS sequence"/>
</dbReference>
<name>A0A9X1PS31_STRM4</name>
<gene>
    <name evidence="2" type="ORF">L0P92_02660</name>
</gene>
<evidence type="ECO:0000256" key="1">
    <source>
        <dbReference type="SAM" id="MobiDB-lite"/>
    </source>
</evidence>
<feature type="region of interest" description="Disordered" evidence="1">
    <location>
        <begin position="1"/>
        <end position="25"/>
    </location>
</feature>
<proteinExistence type="predicted"/>
<evidence type="ECO:0000313" key="2">
    <source>
        <dbReference type="EMBL" id="MCF1592472.1"/>
    </source>
</evidence>
<reference evidence="2" key="1">
    <citation type="submission" date="2022-01" db="EMBL/GenBank/DDBJ databases">
        <title>Draft Genome Sequences of Seven Type Strains of the Genus Streptomyces.</title>
        <authorList>
            <person name="Aziz S."/>
            <person name="Coretto E."/>
            <person name="Chronakova A."/>
            <person name="Sproer C."/>
            <person name="Huber K."/>
            <person name="Nouioui I."/>
            <person name="Gross H."/>
        </authorList>
    </citation>
    <scope>NUCLEOTIDE SEQUENCE</scope>
    <source>
        <strain evidence="2">DSM 103493</strain>
    </source>
</reference>
<keyword evidence="3" id="KW-1185">Reference proteome</keyword>
<dbReference type="EMBL" id="JAKEIP010000005">
    <property type="protein sequence ID" value="MCF1592472.1"/>
    <property type="molecule type" value="Genomic_DNA"/>
</dbReference>
<organism evidence="2 3">
    <name type="scientific">Streptomyces muensis</name>
    <dbReference type="NCBI Taxonomy" id="1077944"/>
    <lineage>
        <taxon>Bacteria</taxon>
        <taxon>Bacillati</taxon>
        <taxon>Actinomycetota</taxon>
        <taxon>Actinomycetes</taxon>
        <taxon>Kitasatosporales</taxon>
        <taxon>Streptomycetaceae</taxon>
        <taxon>Streptomyces</taxon>
    </lineage>
</organism>